<dbReference type="Proteomes" id="UP000648182">
    <property type="component" value="Unassembled WGS sequence"/>
</dbReference>
<sequence length="342" mass="38803">MAHSQINPLLIQMLTGKDAGESPTRSALPGAYVREIFRNKEQLSPIYEKNHHMFTCKSCSRKGKYDVGILSVNSEEVVKDGDTQKHIQMTGYFRCKHCNEAGNWELPNSILISIMVGSLPLLGGSESNPNVSFGKNQLFDGTSHQYATDAEEHLLQILKESPGDAYIWNRLGNLYQKGNRPELGVSVFEHSVRLDPKQVESHYTLGDMLAQIEDFPNAGYHFRQMLLHAREYKRLPAEKLRDMLAIGLRELFIMSDHTDGEVSILPTPEELEASAQQEIQPGPIVGMEMEVFPDDVETFYPLAEIFMGLRAKEIPLRERTLNVPKVSKAPVKKKKKKRKRRK</sequence>
<dbReference type="Gene3D" id="1.25.40.10">
    <property type="entry name" value="Tetratricopeptide repeat domain"/>
    <property type="match status" value="1"/>
</dbReference>
<proteinExistence type="predicted"/>
<dbReference type="InterPro" id="IPR019734">
    <property type="entry name" value="TPR_rpt"/>
</dbReference>
<dbReference type="PROSITE" id="PS50005">
    <property type="entry name" value="TPR"/>
    <property type="match status" value="1"/>
</dbReference>
<feature type="repeat" description="TPR" evidence="1">
    <location>
        <begin position="165"/>
        <end position="198"/>
    </location>
</feature>
<dbReference type="InterPro" id="IPR011990">
    <property type="entry name" value="TPR-like_helical_dom_sf"/>
</dbReference>
<gene>
    <name evidence="2" type="ORF">H9631_09945</name>
</gene>
<organism evidence="2 3">
    <name type="scientific">Bacillus norwichensis</name>
    <dbReference type="NCBI Taxonomy" id="2762217"/>
    <lineage>
        <taxon>Bacteria</taxon>
        <taxon>Bacillati</taxon>
        <taxon>Bacillota</taxon>
        <taxon>Bacilli</taxon>
        <taxon>Bacillales</taxon>
        <taxon>Bacillaceae</taxon>
        <taxon>Bacillus</taxon>
    </lineage>
</organism>
<dbReference type="RefSeq" id="WP_191812322.1">
    <property type="nucleotide sequence ID" value="NZ_JACSPV010000013.1"/>
</dbReference>
<dbReference type="EMBL" id="JACSPV010000013">
    <property type="protein sequence ID" value="MBD8005405.1"/>
    <property type="molecule type" value="Genomic_DNA"/>
</dbReference>
<evidence type="ECO:0000256" key="1">
    <source>
        <dbReference type="PROSITE-ProRule" id="PRU00339"/>
    </source>
</evidence>
<name>A0ABR8VKY6_9BACI</name>
<reference evidence="2 3" key="1">
    <citation type="submission" date="2020-08" db="EMBL/GenBank/DDBJ databases">
        <title>A Genomic Blueprint of the Chicken Gut Microbiome.</title>
        <authorList>
            <person name="Gilroy R."/>
            <person name="Ravi A."/>
            <person name="Getino M."/>
            <person name="Pursley I."/>
            <person name="Horton D.L."/>
            <person name="Alikhan N.-F."/>
            <person name="Baker D."/>
            <person name="Gharbi K."/>
            <person name="Hall N."/>
            <person name="Watson M."/>
            <person name="Adriaenssens E.M."/>
            <person name="Foster-Nyarko E."/>
            <person name="Jarju S."/>
            <person name="Secka A."/>
            <person name="Antonio M."/>
            <person name="Oren A."/>
            <person name="Chaudhuri R."/>
            <person name="La Ragione R.M."/>
            <person name="Hildebrand F."/>
            <person name="Pallen M.J."/>
        </authorList>
    </citation>
    <scope>NUCLEOTIDE SEQUENCE [LARGE SCALE GENOMIC DNA]</scope>
    <source>
        <strain evidence="2 3">Sa1BUA2</strain>
    </source>
</reference>
<keyword evidence="1" id="KW-0802">TPR repeat</keyword>
<protein>
    <submittedName>
        <fullName evidence="2">Tetratricopeptide repeat protein</fullName>
    </submittedName>
</protein>
<comment type="caution">
    <text evidence="2">The sequence shown here is derived from an EMBL/GenBank/DDBJ whole genome shotgun (WGS) entry which is preliminary data.</text>
</comment>
<evidence type="ECO:0000313" key="3">
    <source>
        <dbReference type="Proteomes" id="UP000648182"/>
    </source>
</evidence>
<keyword evidence="3" id="KW-1185">Reference proteome</keyword>
<dbReference type="SUPFAM" id="SSF48452">
    <property type="entry name" value="TPR-like"/>
    <property type="match status" value="1"/>
</dbReference>
<accession>A0ABR8VKY6</accession>
<evidence type="ECO:0000313" key="2">
    <source>
        <dbReference type="EMBL" id="MBD8005405.1"/>
    </source>
</evidence>